<comment type="caution">
    <text evidence="16">The sequence shown here is derived from an EMBL/GenBank/DDBJ whole genome shotgun (WGS) entry which is preliminary data.</text>
</comment>
<name>A0AAN8RCA0_9PEZI</name>
<comment type="subcellular location">
    <subcellularLocation>
        <location evidence="1">Mitochondrion inner membrane</location>
        <topology evidence="1">Single-pass membrane protein</topology>
    </subcellularLocation>
</comment>
<gene>
    <name evidence="16" type="ORF">TWF718_009033</name>
</gene>
<dbReference type="SMART" id="SM00382">
    <property type="entry name" value="AAA"/>
    <property type="match status" value="1"/>
</dbReference>
<dbReference type="SUPFAM" id="SSF52540">
    <property type="entry name" value="P-loop containing nucleoside triphosphate hydrolases"/>
    <property type="match status" value="1"/>
</dbReference>
<keyword evidence="7 12" id="KW-0067">ATP-binding</keyword>
<dbReference type="Proteomes" id="UP001313282">
    <property type="component" value="Unassembled WGS sequence"/>
</dbReference>
<evidence type="ECO:0000256" key="11">
    <source>
        <dbReference type="ARBA" id="ARBA00048778"/>
    </source>
</evidence>
<keyword evidence="4 12" id="KW-0547">Nucleotide-binding</keyword>
<dbReference type="GO" id="GO:0005524">
    <property type="term" value="F:ATP binding"/>
    <property type="evidence" value="ECO:0007669"/>
    <property type="project" value="UniProtKB-KW"/>
</dbReference>
<reference evidence="16 17" key="1">
    <citation type="submission" date="2019-10" db="EMBL/GenBank/DDBJ databases">
        <authorList>
            <person name="Palmer J.M."/>
        </authorList>
    </citation>
    <scope>NUCLEOTIDE SEQUENCE [LARGE SCALE GENOMIC DNA]</scope>
    <source>
        <strain evidence="16 17">TWF718</strain>
    </source>
</reference>
<keyword evidence="17" id="KW-1185">Reference proteome</keyword>
<dbReference type="InterPro" id="IPR050747">
    <property type="entry name" value="Mitochondrial_chaperone_BCS1"/>
</dbReference>
<dbReference type="EMBL" id="JAVHNR010000006">
    <property type="protein sequence ID" value="KAK6339637.1"/>
    <property type="molecule type" value="Genomic_DNA"/>
</dbReference>
<dbReference type="FunFam" id="3.40.50.300:FF:000768">
    <property type="entry name" value="Probable mitochondrial chaperone bcs1"/>
    <property type="match status" value="1"/>
</dbReference>
<keyword evidence="9" id="KW-0496">Mitochondrion</keyword>
<dbReference type="Pfam" id="PF00004">
    <property type="entry name" value="AAA"/>
    <property type="match status" value="1"/>
</dbReference>
<keyword evidence="10" id="KW-0472">Membrane</keyword>
<keyword evidence="5" id="KW-0999">Mitochondrion inner membrane</keyword>
<dbReference type="Pfam" id="PF25426">
    <property type="entry name" value="AAA_lid_BCS1"/>
    <property type="match status" value="1"/>
</dbReference>
<dbReference type="InterPro" id="IPR057495">
    <property type="entry name" value="AAA_lid_BCS1"/>
</dbReference>
<sequence length="541" mass="60133">MPFGFGSKNAVHDVDNASPRSISISESQSAPLVTPQDHQSDAQAQGQGKGQGPAASSSEIVPTVRDITSEPPKSWKDNIANNPLLTAGVGVVGFTASLAVARKSVMFLADAVKRHYLIKLEIPIRDQSYAWFLQWIHQHQRNLAQANRGGIAQADAPHVSPFTSPIKYIFTRYTPRTHYLSVATTLSQHENGSISTSFALLPGIGNHIFRYKNAFIRMERTRELKNLDPQGIPWETISLTTLYAHRNIFTELLSAAQEQALKSQEGKTTIYTSWMTEWRAFGQPRTKRPLSSVVLDQGIKEKIVGDINDFLASGKWYQDRGIPYRRGYLLHGPPGSGKSSFIKALAGDLNYDICLVNLSERGLTDDRLNHLLSNMPTRSIALLEDVDAAFNNRKQKNEEGYSGANVTFSGLLNALDGVASSEERILFLTTNYKDKLDEALVRPGRVDMAVRIGLATEWQVEMMFQRFYGDEDAEMDPERKERVKELCKEFIDVLRASGAFEGETKGGISTAELQGLFVYHKHSPEDVVATAKAMVQAKQDN</sequence>
<evidence type="ECO:0000256" key="3">
    <source>
        <dbReference type="ARBA" id="ARBA00022692"/>
    </source>
</evidence>
<comment type="catalytic activity">
    <reaction evidence="11">
        <text>ATP + H2O = ADP + phosphate + H(+)</text>
        <dbReference type="Rhea" id="RHEA:13065"/>
        <dbReference type="ChEBI" id="CHEBI:15377"/>
        <dbReference type="ChEBI" id="CHEBI:15378"/>
        <dbReference type="ChEBI" id="CHEBI:30616"/>
        <dbReference type="ChEBI" id="CHEBI:43474"/>
        <dbReference type="ChEBI" id="CHEBI:456216"/>
    </reaction>
    <physiologicalReaction direction="left-to-right" evidence="11">
        <dbReference type="Rhea" id="RHEA:13066"/>
    </physiologicalReaction>
</comment>
<evidence type="ECO:0000256" key="13">
    <source>
        <dbReference type="SAM" id="MobiDB-lite"/>
    </source>
</evidence>
<comment type="similarity">
    <text evidence="2">Belongs to the AAA ATPase family. BCS1 subfamily.</text>
</comment>
<feature type="compositionally biased region" description="Low complexity" evidence="13">
    <location>
        <begin position="17"/>
        <end position="31"/>
    </location>
</feature>
<evidence type="ECO:0008006" key="18">
    <source>
        <dbReference type="Google" id="ProtNLM"/>
    </source>
</evidence>
<dbReference type="InterPro" id="IPR003959">
    <property type="entry name" value="ATPase_AAA_core"/>
</dbReference>
<dbReference type="GO" id="GO:0016887">
    <property type="term" value="F:ATP hydrolysis activity"/>
    <property type="evidence" value="ECO:0007669"/>
    <property type="project" value="InterPro"/>
</dbReference>
<dbReference type="PROSITE" id="PS00674">
    <property type="entry name" value="AAA"/>
    <property type="match status" value="1"/>
</dbReference>
<dbReference type="InterPro" id="IPR003960">
    <property type="entry name" value="ATPase_AAA_CS"/>
</dbReference>
<dbReference type="GO" id="GO:0005743">
    <property type="term" value="C:mitochondrial inner membrane"/>
    <property type="evidence" value="ECO:0007669"/>
    <property type="project" value="UniProtKB-SubCell"/>
</dbReference>
<proteinExistence type="inferred from homology"/>
<organism evidence="16 17">
    <name type="scientific">Orbilia javanica</name>
    <dbReference type="NCBI Taxonomy" id="47235"/>
    <lineage>
        <taxon>Eukaryota</taxon>
        <taxon>Fungi</taxon>
        <taxon>Dikarya</taxon>
        <taxon>Ascomycota</taxon>
        <taxon>Pezizomycotina</taxon>
        <taxon>Orbiliomycetes</taxon>
        <taxon>Orbiliales</taxon>
        <taxon>Orbiliaceae</taxon>
        <taxon>Orbilia</taxon>
    </lineage>
</organism>
<evidence type="ECO:0000256" key="4">
    <source>
        <dbReference type="ARBA" id="ARBA00022741"/>
    </source>
</evidence>
<feature type="region of interest" description="Disordered" evidence="13">
    <location>
        <begin position="1"/>
        <end position="75"/>
    </location>
</feature>
<evidence type="ECO:0000256" key="12">
    <source>
        <dbReference type="RuleBase" id="RU003651"/>
    </source>
</evidence>
<accession>A0AAN8RCA0</accession>
<dbReference type="Gene3D" id="3.40.50.300">
    <property type="entry name" value="P-loop containing nucleotide triphosphate hydrolases"/>
    <property type="match status" value="1"/>
</dbReference>
<evidence type="ECO:0000256" key="2">
    <source>
        <dbReference type="ARBA" id="ARBA00007448"/>
    </source>
</evidence>
<evidence type="ECO:0000256" key="1">
    <source>
        <dbReference type="ARBA" id="ARBA00004434"/>
    </source>
</evidence>
<dbReference type="GO" id="GO:0034551">
    <property type="term" value="P:mitochondrial respiratory chain complex III assembly"/>
    <property type="evidence" value="ECO:0007669"/>
    <property type="project" value="UniProtKB-ARBA"/>
</dbReference>
<evidence type="ECO:0000313" key="16">
    <source>
        <dbReference type="EMBL" id="KAK6339637.1"/>
    </source>
</evidence>
<evidence type="ECO:0000313" key="17">
    <source>
        <dbReference type="Proteomes" id="UP001313282"/>
    </source>
</evidence>
<keyword evidence="8" id="KW-1133">Transmembrane helix</keyword>
<evidence type="ECO:0000256" key="6">
    <source>
        <dbReference type="ARBA" id="ARBA00022801"/>
    </source>
</evidence>
<protein>
    <recommendedName>
        <fullName evidence="18">Mitochondrial chaperone BCS1</fullName>
    </recommendedName>
</protein>
<dbReference type="PANTHER" id="PTHR23070">
    <property type="entry name" value="BCS1 AAA-TYPE ATPASE"/>
    <property type="match status" value="1"/>
</dbReference>
<evidence type="ECO:0000256" key="9">
    <source>
        <dbReference type="ARBA" id="ARBA00023128"/>
    </source>
</evidence>
<evidence type="ECO:0000256" key="10">
    <source>
        <dbReference type="ARBA" id="ARBA00023136"/>
    </source>
</evidence>
<keyword evidence="3" id="KW-0812">Transmembrane</keyword>
<feature type="compositionally biased region" description="Low complexity" evidence="13">
    <location>
        <begin position="41"/>
        <end position="58"/>
    </location>
</feature>
<dbReference type="AlphaFoldDB" id="A0AAN8RCA0"/>
<evidence type="ECO:0000259" key="14">
    <source>
        <dbReference type="SMART" id="SM00382"/>
    </source>
</evidence>
<dbReference type="InterPro" id="IPR027417">
    <property type="entry name" value="P-loop_NTPase"/>
</dbReference>
<feature type="domain" description="AAA+ ATPase" evidence="14">
    <location>
        <begin position="324"/>
        <end position="456"/>
    </location>
</feature>
<dbReference type="InterPro" id="IPR014851">
    <property type="entry name" value="BCS1_N"/>
</dbReference>
<dbReference type="SMART" id="SM01024">
    <property type="entry name" value="BCS1_N"/>
    <property type="match status" value="1"/>
</dbReference>
<evidence type="ECO:0000256" key="7">
    <source>
        <dbReference type="ARBA" id="ARBA00022840"/>
    </source>
</evidence>
<dbReference type="CDD" id="cd19510">
    <property type="entry name" value="RecA-like_BCS1"/>
    <property type="match status" value="1"/>
</dbReference>
<keyword evidence="6" id="KW-0378">Hydrolase</keyword>
<dbReference type="InterPro" id="IPR003593">
    <property type="entry name" value="AAA+_ATPase"/>
</dbReference>
<feature type="domain" description="BCS1 N-terminal" evidence="15">
    <location>
        <begin position="92"/>
        <end position="293"/>
    </location>
</feature>
<evidence type="ECO:0000256" key="5">
    <source>
        <dbReference type="ARBA" id="ARBA00022792"/>
    </source>
</evidence>
<dbReference type="Pfam" id="PF08740">
    <property type="entry name" value="BCS1_N"/>
    <property type="match status" value="1"/>
</dbReference>
<evidence type="ECO:0000259" key="15">
    <source>
        <dbReference type="SMART" id="SM01024"/>
    </source>
</evidence>
<evidence type="ECO:0000256" key="8">
    <source>
        <dbReference type="ARBA" id="ARBA00022989"/>
    </source>
</evidence>